<feature type="transmembrane region" description="Helical" evidence="8">
    <location>
        <begin position="516"/>
        <end position="537"/>
    </location>
</feature>
<feature type="transmembrane region" description="Helical" evidence="8">
    <location>
        <begin position="367"/>
        <end position="387"/>
    </location>
</feature>
<keyword evidence="2 10" id="KW-0645">Protease</keyword>
<keyword evidence="8" id="KW-0472">Membrane</keyword>
<dbReference type="EMBL" id="CP045096">
    <property type="protein sequence ID" value="QFR01193.1"/>
    <property type="molecule type" value="Genomic_DNA"/>
</dbReference>
<keyword evidence="3" id="KW-0479">Metal-binding</keyword>
<feature type="transmembrane region" description="Helical" evidence="8">
    <location>
        <begin position="549"/>
        <end position="571"/>
    </location>
</feature>
<sequence>MTEPRAGASPALPHPTSTQFLLLLLMVSAASLFAGTWWGVLTRDGWTARRENCLRRAAETAGATGDLSATTRCLDDLLSRESAVSLLGPAAVLALTALAVLVTTFWRLLRWHRHPLPVPARTVAALKTCLAEAGHAPALPPKPVIERSGGLCRLRAEAQAYGLFGRQYVIVANHKPLSEPRSVGPEHDRGGMATLRHEVAHLRTGDVGRGRFAFHALWLFPTVVVLPLAVAAIGRPADLALSLGWRLAAVTAVVLLAFAAFVRIREYEADRAADTAPADPGGMAFAVEQSLNAGRNDRSARSRARLPGVLRLHPHDRSRLQALKEPGGPRRLLLTSCLIAGTAVGTAFQEIALLFEAGTAGDTFLSYWLTGLLTGTAVAAVVSVSVWRDGHGTRDTLLPGALLGLALVAGSQLSPRAAGAWERLFPTALVRGDNYALLGARPVAVLPLVAVAVVGGTVFVSWSRALAPVRFRSAPRPWVAIALGGLVLSVPLAVWFQLQRLVATSYVSPRAVARLLLTPVVYGGLCAGGVVALVVLWTARRRSWRSAAVAGACVCATALLPLTAVAVGTVVDRRASPDPPLIRPTDDPDRPDDFPEGDLPVLPSATSADRNPAVEPALACFVFVNASTERLHSRDGLREVLEQMRVTRDARLRAVVLRVLGDLEGDTGFDTGAAVREVHSACKVVLAR</sequence>
<dbReference type="Proteomes" id="UP000327294">
    <property type="component" value="Chromosome"/>
</dbReference>
<evidence type="ECO:0000256" key="1">
    <source>
        <dbReference type="ARBA" id="ARBA00001947"/>
    </source>
</evidence>
<dbReference type="RefSeq" id="WP_152172511.1">
    <property type="nucleotide sequence ID" value="NZ_CP045096.1"/>
</dbReference>
<feature type="transmembrane region" description="Helical" evidence="8">
    <location>
        <begin position="212"/>
        <end position="233"/>
    </location>
</feature>
<keyword evidence="8" id="KW-1133">Transmembrane helix</keyword>
<feature type="compositionally biased region" description="Basic and acidic residues" evidence="7">
    <location>
        <begin position="584"/>
        <end position="593"/>
    </location>
</feature>
<dbReference type="GO" id="GO:0046872">
    <property type="term" value="F:metal ion binding"/>
    <property type="evidence" value="ECO:0007669"/>
    <property type="project" value="UniProtKB-KW"/>
</dbReference>
<feature type="transmembrane region" description="Helical" evidence="8">
    <location>
        <begin position="239"/>
        <end position="262"/>
    </location>
</feature>
<evidence type="ECO:0000256" key="2">
    <source>
        <dbReference type="ARBA" id="ARBA00022670"/>
    </source>
</evidence>
<evidence type="ECO:0000313" key="10">
    <source>
        <dbReference type="EMBL" id="QFR01193.1"/>
    </source>
</evidence>
<evidence type="ECO:0000256" key="7">
    <source>
        <dbReference type="SAM" id="MobiDB-lite"/>
    </source>
</evidence>
<evidence type="ECO:0000259" key="9">
    <source>
        <dbReference type="Pfam" id="PF01435"/>
    </source>
</evidence>
<reference evidence="10 11" key="1">
    <citation type="submission" date="2019-10" db="EMBL/GenBank/DDBJ databases">
        <title>Streptomyces sp. strain GY16 isolated from leaves of Broussonetia papyrifera.</title>
        <authorList>
            <person name="Mo P."/>
        </authorList>
    </citation>
    <scope>NUCLEOTIDE SEQUENCE [LARGE SCALE GENOMIC DNA]</scope>
    <source>
        <strain evidence="10 11">GY16</strain>
    </source>
</reference>
<proteinExistence type="predicted"/>
<feature type="domain" description="Peptidase M48" evidence="9">
    <location>
        <begin position="190"/>
        <end position="325"/>
    </location>
</feature>
<evidence type="ECO:0000313" key="11">
    <source>
        <dbReference type="Proteomes" id="UP000327294"/>
    </source>
</evidence>
<dbReference type="Pfam" id="PF01435">
    <property type="entry name" value="Peptidase_M48"/>
    <property type="match status" value="1"/>
</dbReference>
<dbReference type="InterPro" id="IPR001915">
    <property type="entry name" value="Peptidase_M48"/>
</dbReference>
<dbReference type="KEGG" id="sphv:F9278_39055"/>
<dbReference type="GO" id="GO:0004222">
    <property type="term" value="F:metalloendopeptidase activity"/>
    <property type="evidence" value="ECO:0007669"/>
    <property type="project" value="InterPro"/>
</dbReference>
<evidence type="ECO:0000256" key="5">
    <source>
        <dbReference type="ARBA" id="ARBA00022833"/>
    </source>
</evidence>
<name>A0A5P8KEI4_9ACTN</name>
<feature type="region of interest" description="Disordered" evidence="7">
    <location>
        <begin position="576"/>
        <end position="608"/>
    </location>
</feature>
<accession>A0A5P8KEI4</accession>
<feature type="transmembrane region" description="Helical" evidence="8">
    <location>
        <begin position="444"/>
        <end position="466"/>
    </location>
</feature>
<gene>
    <name evidence="10" type="ORF">F9278_39055</name>
</gene>
<dbReference type="GO" id="GO:0006508">
    <property type="term" value="P:proteolysis"/>
    <property type="evidence" value="ECO:0007669"/>
    <property type="project" value="UniProtKB-KW"/>
</dbReference>
<keyword evidence="11" id="KW-1185">Reference proteome</keyword>
<protein>
    <submittedName>
        <fullName evidence="10">M48 family metalloprotease</fullName>
    </submittedName>
</protein>
<keyword evidence="4" id="KW-0378">Hydrolase</keyword>
<evidence type="ECO:0000256" key="3">
    <source>
        <dbReference type="ARBA" id="ARBA00022723"/>
    </source>
</evidence>
<keyword evidence="6 10" id="KW-0482">Metalloprotease</keyword>
<feature type="transmembrane region" description="Helical" evidence="8">
    <location>
        <begin position="20"/>
        <end position="40"/>
    </location>
</feature>
<comment type="cofactor">
    <cofactor evidence="1">
        <name>Zn(2+)</name>
        <dbReference type="ChEBI" id="CHEBI:29105"/>
    </cofactor>
</comment>
<feature type="transmembrane region" description="Helical" evidence="8">
    <location>
        <begin position="478"/>
        <end position="496"/>
    </location>
</feature>
<organism evidence="10 11">
    <name type="scientific">Streptomyces phaeolivaceus</name>
    <dbReference type="NCBI Taxonomy" id="2653200"/>
    <lineage>
        <taxon>Bacteria</taxon>
        <taxon>Bacillati</taxon>
        <taxon>Actinomycetota</taxon>
        <taxon>Actinomycetes</taxon>
        <taxon>Kitasatosporales</taxon>
        <taxon>Streptomycetaceae</taxon>
        <taxon>Streptomyces</taxon>
    </lineage>
</organism>
<evidence type="ECO:0000256" key="4">
    <source>
        <dbReference type="ARBA" id="ARBA00022801"/>
    </source>
</evidence>
<keyword evidence="8" id="KW-0812">Transmembrane</keyword>
<feature type="transmembrane region" description="Helical" evidence="8">
    <location>
        <begin position="396"/>
        <end position="414"/>
    </location>
</feature>
<dbReference type="AlphaFoldDB" id="A0A5P8KEI4"/>
<evidence type="ECO:0000256" key="8">
    <source>
        <dbReference type="SAM" id="Phobius"/>
    </source>
</evidence>
<feature type="transmembrane region" description="Helical" evidence="8">
    <location>
        <begin position="86"/>
        <end position="106"/>
    </location>
</feature>
<keyword evidence="5" id="KW-0862">Zinc</keyword>
<feature type="transmembrane region" description="Helical" evidence="8">
    <location>
        <begin position="332"/>
        <end position="355"/>
    </location>
</feature>
<evidence type="ECO:0000256" key="6">
    <source>
        <dbReference type="ARBA" id="ARBA00023049"/>
    </source>
</evidence>